<feature type="domain" description="SWIM-type" evidence="2">
    <location>
        <begin position="73"/>
        <end position="112"/>
    </location>
</feature>
<dbReference type="EMBL" id="MTYJ01000195">
    <property type="protein sequence ID" value="OWA50520.1"/>
    <property type="molecule type" value="Genomic_DNA"/>
</dbReference>
<dbReference type="AlphaFoldDB" id="A0A9X6N9P2"/>
<keyword evidence="1" id="KW-0862">Zinc</keyword>
<accession>A0A9X6N9P2</accession>
<dbReference type="PROSITE" id="PS50966">
    <property type="entry name" value="ZF_SWIM"/>
    <property type="match status" value="1"/>
</dbReference>
<protein>
    <recommendedName>
        <fullName evidence="2">SWIM-type domain-containing protein</fullName>
    </recommendedName>
</protein>
<evidence type="ECO:0000313" key="4">
    <source>
        <dbReference type="Proteomes" id="UP000192578"/>
    </source>
</evidence>
<organism evidence="3 4">
    <name type="scientific">Hypsibius exemplaris</name>
    <name type="common">Freshwater tardigrade</name>
    <dbReference type="NCBI Taxonomy" id="2072580"/>
    <lineage>
        <taxon>Eukaryota</taxon>
        <taxon>Metazoa</taxon>
        <taxon>Ecdysozoa</taxon>
        <taxon>Tardigrada</taxon>
        <taxon>Eutardigrada</taxon>
        <taxon>Parachela</taxon>
        <taxon>Hypsibioidea</taxon>
        <taxon>Hypsibiidae</taxon>
        <taxon>Hypsibius</taxon>
    </lineage>
</organism>
<dbReference type="GO" id="GO:0008270">
    <property type="term" value="F:zinc ion binding"/>
    <property type="evidence" value="ECO:0007669"/>
    <property type="project" value="UniProtKB-KW"/>
</dbReference>
<reference evidence="4" key="1">
    <citation type="submission" date="2017-01" db="EMBL/GenBank/DDBJ databases">
        <title>Comparative genomics of anhydrobiosis in the tardigrade Hypsibius dujardini.</title>
        <authorList>
            <person name="Yoshida Y."/>
            <person name="Koutsovoulos G."/>
            <person name="Laetsch D."/>
            <person name="Stevens L."/>
            <person name="Kumar S."/>
            <person name="Horikawa D."/>
            <person name="Ishino K."/>
            <person name="Komine S."/>
            <person name="Tomita M."/>
            <person name="Blaxter M."/>
            <person name="Arakawa K."/>
        </authorList>
    </citation>
    <scope>NUCLEOTIDE SEQUENCE [LARGE SCALE GENOMIC DNA]</scope>
    <source>
        <strain evidence="4">Z151</strain>
    </source>
</reference>
<comment type="caution">
    <text evidence="3">The sequence shown here is derived from an EMBL/GenBank/DDBJ whole genome shotgun (WGS) entry which is preliminary data.</text>
</comment>
<dbReference type="PANTHER" id="PTHR28498:SF1">
    <property type="entry name" value="ZINC FINGER SWIM DOMAIN-CONTAINING PROTEIN 7"/>
    <property type="match status" value="1"/>
</dbReference>
<keyword evidence="4" id="KW-1185">Reference proteome</keyword>
<keyword evidence="1" id="KW-0863">Zinc-finger</keyword>
<keyword evidence="1" id="KW-0479">Metal-binding</keyword>
<name>A0A9X6N9P2_HYPEX</name>
<evidence type="ECO:0000313" key="3">
    <source>
        <dbReference type="EMBL" id="OWA50520.1"/>
    </source>
</evidence>
<dbReference type="PANTHER" id="PTHR28498">
    <property type="entry name" value="ZINC FINGER SWIM DOMAIN-CONTAINING PROTEIN 7"/>
    <property type="match status" value="1"/>
</dbReference>
<dbReference type="InterPro" id="IPR007527">
    <property type="entry name" value="Znf_SWIM"/>
</dbReference>
<dbReference type="GO" id="GO:0000724">
    <property type="term" value="P:double-strand break repair via homologous recombination"/>
    <property type="evidence" value="ECO:0007669"/>
    <property type="project" value="TreeGrafter"/>
</dbReference>
<sequence length="135" mass="14898">MILSAFYALLNDIHDSASGRSGEPSAAHLSALDAFFPELIRPTLHMIDRSGVTCHIEPAGRKAYRMKDGQALYTILEPIKFCCCEFFEEHAVLDKADQLLCKHLIATHLAKALGILQESIETTEFQAGIISGAYF</sequence>
<gene>
    <name evidence="3" type="ORF">BV898_15032</name>
</gene>
<dbReference type="GO" id="GO:0097196">
    <property type="term" value="C:Shu complex"/>
    <property type="evidence" value="ECO:0007669"/>
    <property type="project" value="TreeGrafter"/>
</dbReference>
<evidence type="ECO:0000259" key="2">
    <source>
        <dbReference type="PROSITE" id="PS50966"/>
    </source>
</evidence>
<dbReference type="Proteomes" id="UP000192578">
    <property type="component" value="Unassembled WGS sequence"/>
</dbReference>
<dbReference type="OrthoDB" id="337581at2759"/>
<proteinExistence type="predicted"/>
<evidence type="ECO:0000256" key="1">
    <source>
        <dbReference type="PROSITE-ProRule" id="PRU00325"/>
    </source>
</evidence>